<dbReference type="SUPFAM" id="SSF82215">
    <property type="entry name" value="C-terminal autoproteolytic domain of nucleoporin nup98"/>
    <property type="match status" value="1"/>
</dbReference>
<name>A0A9E7FP09_9LILI</name>
<feature type="transmembrane region" description="Helical" evidence="2">
    <location>
        <begin position="1228"/>
        <end position="1250"/>
    </location>
</feature>
<feature type="compositionally biased region" description="Polar residues" evidence="1">
    <location>
        <begin position="294"/>
        <end position="321"/>
    </location>
</feature>
<dbReference type="PROSITE" id="PS51434">
    <property type="entry name" value="NUP_C"/>
    <property type="match status" value="1"/>
</dbReference>
<evidence type="ECO:0000259" key="3">
    <source>
        <dbReference type="PROSITE" id="PS51434"/>
    </source>
</evidence>
<organism evidence="4 5">
    <name type="scientific">Musa troglodytarum</name>
    <name type="common">fe'i banana</name>
    <dbReference type="NCBI Taxonomy" id="320322"/>
    <lineage>
        <taxon>Eukaryota</taxon>
        <taxon>Viridiplantae</taxon>
        <taxon>Streptophyta</taxon>
        <taxon>Embryophyta</taxon>
        <taxon>Tracheophyta</taxon>
        <taxon>Spermatophyta</taxon>
        <taxon>Magnoliopsida</taxon>
        <taxon>Liliopsida</taxon>
        <taxon>Zingiberales</taxon>
        <taxon>Musaceae</taxon>
        <taxon>Musa</taxon>
    </lineage>
</organism>
<protein>
    <submittedName>
        <fullName evidence="4">Nuclear protein 96</fullName>
    </submittedName>
</protein>
<accession>A0A9E7FP09</accession>
<dbReference type="PANTHER" id="PTHR48223:SF1">
    <property type="entry name" value="ABC TRANSMEMBRANE TYPE-1 DOMAIN-CONTAINING PROTEIN"/>
    <property type="match status" value="1"/>
</dbReference>
<feature type="compositionally biased region" description="Basic and acidic residues" evidence="1">
    <location>
        <begin position="1143"/>
        <end position="1155"/>
    </location>
</feature>
<proteinExistence type="predicted"/>
<dbReference type="InterPro" id="IPR021967">
    <property type="entry name" value="Nup98_C"/>
</dbReference>
<keyword evidence="2" id="KW-1133">Transmembrane helix</keyword>
<feature type="region of interest" description="Disordered" evidence="1">
    <location>
        <begin position="284"/>
        <end position="324"/>
    </location>
</feature>
<feature type="region of interest" description="Disordered" evidence="1">
    <location>
        <begin position="1112"/>
        <end position="1166"/>
    </location>
</feature>
<dbReference type="Pfam" id="PF12110">
    <property type="entry name" value="Nup96"/>
    <property type="match status" value="1"/>
</dbReference>
<keyword evidence="2" id="KW-0472">Membrane</keyword>
<feature type="compositionally biased region" description="Polar residues" evidence="1">
    <location>
        <begin position="1156"/>
        <end position="1166"/>
    </location>
</feature>
<keyword evidence="5" id="KW-1185">Reference proteome</keyword>
<dbReference type="Gene3D" id="1.25.40.690">
    <property type="match status" value="1"/>
</dbReference>
<dbReference type="EMBL" id="CP097507">
    <property type="protein sequence ID" value="URE00286.1"/>
    <property type="molecule type" value="Genomic_DNA"/>
</dbReference>
<dbReference type="GO" id="GO:0005643">
    <property type="term" value="C:nuclear pore"/>
    <property type="evidence" value="ECO:0007669"/>
    <property type="project" value="InterPro"/>
</dbReference>
<evidence type="ECO:0000256" key="2">
    <source>
        <dbReference type="SAM" id="Phobius"/>
    </source>
</evidence>
<dbReference type="InterPro" id="IPR007230">
    <property type="entry name" value="Nup98_auto-Pept-S59_dom"/>
</dbReference>
<dbReference type="PANTHER" id="PTHR48223">
    <property type="entry name" value="DEFECTIVE 2759, PUTATIVE ISOFORM 1-RELATED"/>
    <property type="match status" value="1"/>
</dbReference>
<dbReference type="Proteomes" id="UP001055439">
    <property type="component" value="Chromosome 5"/>
</dbReference>
<keyword evidence="2" id="KW-0812">Transmembrane</keyword>
<feature type="transmembrane region" description="Helical" evidence="2">
    <location>
        <begin position="1270"/>
        <end position="1293"/>
    </location>
</feature>
<feature type="domain" description="Peptidase S59" evidence="3">
    <location>
        <begin position="68"/>
        <end position="204"/>
    </location>
</feature>
<dbReference type="Gene3D" id="3.30.1610.10">
    <property type="entry name" value="Peptidase S59, nucleoporin"/>
    <property type="match status" value="1"/>
</dbReference>
<dbReference type="GO" id="GO:0017056">
    <property type="term" value="F:structural constituent of nuclear pore"/>
    <property type="evidence" value="ECO:0007669"/>
    <property type="project" value="InterPro"/>
</dbReference>
<dbReference type="InterPro" id="IPR036903">
    <property type="entry name" value="Nup98_auto-Pept-S59_dom_sf"/>
</dbReference>
<reference evidence="4" key="1">
    <citation type="submission" date="2022-05" db="EMBL/GenBank/DDBJ databases">
        <title>The Musa troglodytarum L. genome provides insights into the mechanism of non-climacteric behaviour and enrichment of carotenoids.</title>
        <authorList>
            <person name="Wang J."/>
        </authorList>
    </citation>
    <scope>NUCLEOTIDE SEQUENCE</scope>
    <source>
        <tissue evidence="4">Leaf</tissue>
    </source>
</reference>
<evidence type="ECO:0000313" key="4">
    <source>
        <dbReference type="EMBL" id="URE00286.1"/>
    </source>
</evidence>
<gene>
    <name evidence="4" type="ORF">MUK42_20923</name>
</gene>
<evidence type="ECO:0000256" key="1">
    <source>
        <dbReference type="SAM" id="MobiDB-lite"/>
    </source>
</evidence>
<sequence>MVSSTSSSLSAAGILCNPHYSTGDSHFVCNCQREAILDDYTSVNLAQCKRRRMSCSRDVESLLPSLSSSDYFTKPSIDELAAHENVDSGYCSRVPNFTVGRVGYGHIKFLGNTDVRWLNLDQIVKFDRHCVVVYDTEADKPPVGQGLNKAAEVTLILKLRPLGSHYLESDRCGDILKRSCEKQGACFLSFDSSRGEWAFLVQHFSRFGLDEEEEEDIVMDDNNIESTVEVKESHVLPAGPVLSHSLPAHLGLDPVRMQEMRALMFAAEEECEEHNGSFQKIIGYSREPIKEDSPGTSSKKLGHKSSLQVSSRKPLNKTSHSPIRKSPQALLEYNISNSDLSSSRDILLTGQKKGLTRVKKVEGFKMEENHATPLTGGYSKNIVDSALFMGRSFRVGWGPNGLLVHSGTPVGSSSSGLSSQINIQKVAIDKSVKDEKNKIVEELVDLRFCSPLNLHKLLEHETTEVELGSCKIKLQKVVCSRLTLSEICRAYIDIIEKQLEVSGLSTSSRVFLMHQVTIWELIKVLFSERETSGRLNYNDDDDGEEMMLDKKDDSLDMDIEAKPFIRRADFSCWLQDSVCHRVQEDVSGLNDPSDLEQILLLLSGRQLDAAAEIAASRGDVRLAILLSQAGGSMVNRSDMARQLDLWRMNGMDFKFIENGRLKLYELLAGNIQGAFQVSSADWKRYLGLVMWYQLPPDTPLPVIFHTYQQLQSEGRAPHPVPVYIDEGPLEEAIELNIGDNCDLAYYLMLLHANEDDDFSLLKTMFSAFSSTHDPLDFHMIWHQRAILEAIGAFNSKELNVLDMSYVDQLLCLEQCHWAIYVVLHMPYHADVPYIQAKLIKEILLQNCETWSTQETQYQFLEDLGIPSEWMHEALDTLGNKNEACRSFFNRLSDSLSVWGSRLPVDASYDLSKTGIAVFLIGVTLVEIGDPIKELVNLFDLDIPPDLLDRSRQSFHQTLILGALIHRLTFSKMSEELCNLLVSTPGTSSTPMVRMSCFDTMLSAPIPEDLRSNHLQNALMILSFALPSVLESNALGFERCGSEVGEMALIAHQTQVSFSPHLISSKASIQRLSWGSSAVQFLYKTHEFVPLKHHFHFREWPISVQKRKGFKVSSFKSNTQNDGPEKRNSKISRPPVQISGMQQGREDVLSESHDVQNHQLSYSSEGTDSTTARSLAIQRLFRNWLVMLRTHTSNHTMDDNVSGTAAQSVSSESQHGTMGRQAAKVLKTALVYFLGLDAAVSIPLVIFIPWYLTVKTVYGAEVTKELMPLWIFGPLIFALYIKIIQGLCSLYVFFFTQAIKLIKNLPRYSLLVYNFIAEGKLRAYLWDHFVKPIVDIKNMDYGAFSRRKYKQLVTWAIEKYLDFIESIWPYYCRTIRFLKKAHLI</sequence>
<dbReference type="FunFam" id="1.25.40.690:FF:000002">
    <property type="entry name" value="Nuclear pore complex protein NUP96"/>
    <property type="match status" value="1"/>
</dbReference>
<dbReference type="OrthoDB" id="3797628at2759"/>
<evidence type="ECO:0000313" key="5">
    <source>
        <dbReference type="Proteomes" id="UP001055439"/>
    </source>
</evidence>
<dbReference type="Pfam" id="PF04096">
    <property type="entry name" value="Nucleoporin2"/>
    <property type="match status" value="1"/>
</dbReference>